<dbReference type="SUPFAM" id="SSF52540">
    <property type="entry name" value="P-loop containing nucleoside triphosphate hydrolases"/>
    <property type="match status" value="2"/>
</dbReference>
<dbReference type="PANTHER" id="PTHR42855">
    <property type="entry name" value="ABC TRANSPORTER ATP-BINDING SUBUNIT"/>
    <property type="match status" value="1"/>
</dbReference>
<name>A0ABP8K5U7_9BACT</name>
<feature type="domain" description="ABC transporter" evidence="4">
    <location>
        <begin position="320"/>
        <end position="538"/>
    </location>
</feature>
<keyword evidence="3" id="KW-0175">Coiled coil</keyword>
<dbReference type="InterPro" id="IPR027417">
    <property type="entry name" value="P-loop_NTPase"/>
</dbReference>
<dbReference type="Gene3D" id="3.40.50.300">
    <property type="entry name" value="P-loop containing nucleotide triphosphate hydrolases"/>
    <property type="match status" value="2"/>
</dbReference>
<evidence type="ECO:0000313" key="6">
    <source>
        <dbReference type="Proteomes" id="UP001500936"/>
    </source>
</evidence>
<dbReference type="Proteomes" id="UP001500936">
    <property type="component" value="Unassembled WGS sequence"/>
</dbReference>
<comment type="caution">
    <text evidence="5">The sequence shown here is derived from an EMBL/GenBank/DDBJ whole genome shotgun (WGS) entry which is preliminary data.</text>
</comment>
<feature type="coiled-coil region" evidence="3">
    <location>
        <begin position="248"/>
        <end position="275"/>
    </location>
</feature>
<dbReference type="InterPro" id="IPR003593">
    <property type="entry name" value="AAA+_ATPase"/>
</dbReference>
<dbReference type="InterPro" id="IPR032781">
    <property type="entry name" value="ABC_tran_Xtn"/>
</dbReference>
<gene>
    <name evidence="5" type="ORF">GCM10023187_14490</name>
</gene>
<organism evidence="5 6">
    <name type="scientific">Nibrella viscosa</name>
    <dbReference type="NCBI Taxonomy" id="1084524"/>
    <lineage>
        <taxon>Bacteria</taxon>
        <taxon>Pseudomonadati</taxon>
        <taxon>Bacteroidota</taxon>
        <taxon>Cytophagia</taxon>
        <taxon>Cytophagales</taxon>
        <taxon>Spirosomataceae</taxon>
        <taxon>Nibrella</taxon>
    </lineage>
</organism>
<evidence type="ECO:0000259" key="4">
    <source>
        <dbReference type="PROSITE" id="PS50893"/>
    </source>
</evidence>
<evidence type="ECO:0000256" key="3">
    <source>
        <dbReference type="SAM" id="Coils"/>
    </source>
</evidence>
<keyword evidence="2 5" id="KW-0067">ATP-binding</keyword>
<evidence type="ECO:0000313" key="5">
    <source>
        <dbReference type="EMBL" id="GAA4400876.1"/>
    </source>
</evidence>
<dbReference type="Pfam" id="PF00005">
    <property type="entry name" value="ABC_tran"/>
    <property type="match status" value="2"/>
</dbReference>
<dbReference type="InterPro" id="IPR003439">
    <property type="entry name" value="ABC_transporter-like_ATP-bd"/>
</dbReference>
<dbReference type="GO" id="GO:0005524">
    <property type="term" value="F:ATP binding"/>
    <property type="evidence" value="ECO:0007669"/>
    <property type="project" value="UniProtKB-KW"/>
</dbReference>
<evidence type="ECO:0000256" key="1">
    <source>
        <dbReference type="ARBA" id="ARBA00022741"/>
    </source>
</evidence>
<protein>
    <submittedName>
        <fullName evidence="5">ATP-binding cassette domain-containing protein</fullName>
    </submittedName>
</protein>
<feature type="domain" description="ABC transporter" evidence="4">
    <location>
        <begin position="2"/>
        <end position="252"/>
    </location>
</feature>
<dbReference type="InterPro" id="IPR051309">
    <property type="entry name" value="ABCF_ATPase"/>
</dbReference>
<dbReference type="RefSeq" id="WP_345265443.1">
    <property type="nucleotide sequence ID" value="NZ_BAABHB010000002.1"/>
</dbReference>
<sequence>MISVSNVSLRYGKRVLFDDVNIKFTPGNCYGVIGANGAGKSTFLKILSGEIEPQTGLVSISPGERMSVLKQNQFAFDEFPVLQTVIMGNERLWEIMQEKDAIYMKADFTEADGNRAAELESEFAEMNGWDAESDAASLLSGLGIKEDLHQSQMADLNGSEKVRVLLAQALFGNPDILLLDEPTNNLDVESSIWLENFLANFKNTVIVVSHDRHFLDQVCTHVVDIDFSKVKMYAGNYSFWYESSQLALKQRQDQNKRVEDKRKELEEFIRRFSANASKSKQATSRQKLLEKLTIDDIQPSSRKYPYVNFKSEREPGDQILTVENLTYTAEDGTRLFENLSFTINRNDKVFFYSRDGLAVTALFDILAGERKADSGSFKWGITITPAYFPNDNGRDKYFQNDLNLVDWLRQFSAEKDESFIRGFLGRMLFSGEESLKKSSVLSGGEKVRCMLSKMMLSGANVVMLDEPTNHLDLESITALNNGLIDFKGPVLFTSHDHQFVQTVANRIIEITPVGTLDKLMTYDDYLTDERVKAQREEMYAAVA</sequence>
<dbReference type="PROSITE" id="PS50893">
    <property type="entry name" value="ABC_TRANSPORTER_2"/>
    <property type="match status" value="2"/>
</dbReference>
<proteinExistence type="predicted"/>
<dbReference type="PANTHER" id="PTHR42855:SF2">
    <property type="entry name" value="DRUG RESISTANCE ABC TRANSPORTER,ATP-BINDING PROTEIN"/>
    <property type="match status" value="1"/>
</dbReference>
<dbReference type="EMBL" id="BAABHB010000002">
    <property type="protein sequence ID" value="GAA4400876.1"/>
    <property type="molecule type" value="Genomic_DNA"/>
</dbReference>
<keyword evidence="1" id="KW-0547">Nucleotide-binding</keyword>
<dbReference type="CDD" id="cd03221">
    <property type="entry name" value="ABCF_EF-3"/>
    <property type="match status" value="2"/>
</dbReference>
<keyword evidence="6" id="KW-1185">Reference proteome</keyword>
<dbReference type="Pfam" id="PF12848">
    <property type="entry name" value="ABC_tran_Xtn"/>
    <property type="match status" value="1"/>
</dbReference>
<accession>A0ABP8K5U7</accession>
<dbReference type="SMART" id="SM00382">
    <property type="entry name" value="AAA"/>
    <property type="match status" value="2"/>
</dbReference>
<reference evidence="6" key="1">
    <citation type="journal article" date="2019" name="Int. J. Syst. Evol. Microbiol.">
        <title>The Global Catalogue of Microorganisms (GCM) 10K type strain sequencing project: providing services to taxonomists for standard genome sequencing and annotation.</title>
        <authorList>
            <consortium name="The Broad Institute Genomics Platform"/>
            <consortium name="The Broad Institute Genome Sequencing Center for Infectious Disease"/>
            <person name="Wu L."/>
            <person name="Ma J."/>
        </authorList>
    </citation>
    <scope>NUCLEOTIDE SEQUENCE [LARGE SCALE GENOMIC DNA]</scope>
    <source>
        <strain evidence="6">JCM 17925</strain>
    </source>
</reference>
<evidence type="ECO:0000256" key="2">
    <source>
        <dbReference type="ARBA" id="ARBA00022840"/>
    </source>
</evidence>